<proteinExistence type="predicted"/>
<dbReference type="AlphaFoldDB" id="A0A382IXI0"/>
<feature type="non-terminal residue" evidence="2">
    <location>
        <position position="1"/>
    </location>
</feature>
<accession>A0A382IXI0</accession>
<evidence type="ECO:0000256" key="1">
    <source>
        <dbReference type="SAM" id="Phobius"/>
    </source>
</evidence>
<sequence length="38" mass="4048">ELQAGRTEGMLAVSLIMIGAAVVVFIIARTLGMKRIFA</sequence>
<reference evidence="2" key="1">
    <citation type="submission" date="2018-05" db="EMBL/GenBank/DDBJ databases">
        <authorList>
            <person name="Lanie J.A."/>
            <person name="Ng W.-L."/>
            <person name="Kazmierczak K.M."/>
            <person name="Andrzejewski T.M."/>
            <person name="Davidsen T.M."/>
            <person name="Wayne K.J."/>
            <person name="Tettelin H."/>
            <person name="Glass J.I."/>
            <person name="Rusch D."/>
            <person name="Podicherti R."/>
            <person name="Tsui H.-C.T."/>
            <person name="Winkler M.E."/>
        </authorList>
    </citation>
    <scope>NUCLEOTIDE SEQUENCE</scope>
</reference>
<keyword evidence="1" id="KW-0472">Membrane</keyword>
<evidence type="ECO:0000313" key="2">
    <source>
        <dbReference type="EMBL" id="SVC03623.1"/>
    </source>
</evidence>
<dbReference type="EMBL" id="UINC01069889">
    <property type="protein sequence ID" value="SVC03623.1"/>
    <property type="molecule type" value="Genomic_DNA"/>
</dbReference>
<keyword evidence="1" id="KW-1133">Transmembrane helix</keyword>
<feature type="transmembrane region" description="Helical" evidence="1">
    <location>
        <begin position="12"/>
        <end position="32"/>
    </location>
</feature>
<protein>
    <submittedName>
        <fullName evidence="2">Uncharacterized protein</fullName>
    </submittedName>
</protein>
<keyword evidence="1" id="KW-0812">Transmembrane</keyword>
<name>A0A382IXI0_9ZZZZ</name>
<organism evidence="2">
    <name type="scientific">marine metagenome</name>
    <dbReference type="NCBI Taxonomy" id="408172"/>
    <lineage>
        <taxon>unclassified sequences</taxon>
        <taxon>metagenomes</taxon>
        <taxon>ecological metagenomes</taxon>
    </lineage>
</organism>
<gene>
    <name evidence="2" type="ORF">METZ01_LOCUS256477</name>
</gene>